<evidence type="ECO:0000313" key="3">
    <source>
        <dbReference type="EMBL" id="XCA34023.1"/>
    </source>
</evidence>
<evidence type="ECO:0000256" key="1">
    <source>
        <dbReference type="SAM" id="MobiDB-lite"/>
    </source>
</evidence>
<feature type="region of interest" description="Disordered" evidence="1">
    <location>
        <begin position="409"/>
        <end position="517"/>
    </location>
</feature>
<keyword evidence="2" id="KW-0472">Membrane</keyword>
<proteinExistence type="predicted"/>
<dbReference type="EMBL" id="CP158587">
    <property type="protein sequence ID" value="XCA34023.1"/>
    <property type="molecule type" value="Genomic_DNA"/>
</dbReference>
<evidence type="ECO:0000256" key="2">
    <source>
        <dbReference type="SAM" id="Phobius"/>
    </source>
</evidence>
<gene>
    <name evidence="3" type="ORF">ABS861_00985</name>
</gene>
<accession>A0AAU7YJE7</accession>
<feature type="compositionally biased region" description="Basic and acidic residues" evidence="1">
    <location>
        <begin position="474"/>
        <end position="489"/>
    </location>
</feature>
<feature type="region of interest" description="Disordered" evidence="1">
    <location>
        <begin position="331"/>
        <end position="373"/>
    </location>
</feature>
<feature type="compositionally biased region" description="Low complexity" evidence="1">
    <location>
        <begin position="435"/>
        <end position="466"/>
    </location>
</feature>
<sequence length="517" mass="56256">MSPSEIKSNSRPVEAQQDNLGVSTIMQDSLSADIVHDSKKLKERITDLLKGDTEFSKMKQGDQALVVGTASGLFAAVLPLLAVGATLAIPSAIVGLTLFFAAKVAVKAVQSGYKGLKWSAEKTVEGAKHIGGKIKDGAVYAKNSVKETASSVKQATQERASSTLRKMGDNIQNLGRKMSDSGASMSSLDGIAYSIGNEDQTVILKTKEKTRSFNSVKEMFVKEVFEDKGVNSSALTRKIFSKLGEKILEKAYSVDGQHSAKKDQLINRLKQQIDFINKLDAKKLQHLLAKDNSSLYEIFSGHHDEIKEVIKECKEKHTRFNTLERLNKLAKRHKASSMNSLENSLSGSSSMNSLSSYSTTSSEAELLNPSEHKEVKAPTSFWSKLSSSLKGGKKPEEATYIRYQDSELDQIQSADRGNSRFYVAPEKPPRSNSMGSLSTESTSTASSFASDSRSSDSGFNSPSSSPQHGMFTEKNGKLKTQADLRKTGSLDKLVGPSSTLTAEVDVEQQAPKTNERQ</sequence>
<reference evidence="3" key="1">
    <citation type="submission" date="2024-06" db="EMBL/GenBank/DDBJ databases">
        <title>Genome assembly of the Oeneis chryxus ivallda.</title>
        <authorList>
            <person name="MacDonald Z."/>
            <person name="Shaffer H.B."/>
            <person name="Gillespie T."/>
            <person name="Marimuthu M.P.A."/>
            <person name="Nguyen O."/>
            <person name="Fairbairn C.W."/>
            <person name="Seligmann W.E."/>
            <person name="Escalona M."/>
            <person name="Miller C."/>
            <person name="Toffelmier E."/>
        </authorList>
    </citation>
    <scope>NUCLEOTIDE SEQUENCE</scope>
    <source>
        <strain evidence="3">CCGP_102_HBS-TG_Oc004</strain>
    </source>
</reference>
<dbReference type="AlphaFoldDB" id="A0AAU7YJE7"/>
<organism evidence="3">
    <name type="scientific">Wolbachia endosymbiont of Oeneis ivallda</name>
    <dbReference type="NCBI Taxonomy" id="3171168"/>
    <lineage>
        <taxon>Bacteria</taxon>
        <taxon>Pseudomonadati</taxon>
        <taxon>Pseudomonadota</taxon>
        <taxon>Alphaproteobacteria</taxon>
        <taxon>Rickettsiales</taxon>
        <taxon>Anaplasmataceae</taxon>
        <taxon>Wolbachieae</taxon>
        <taxon>Wolbachia</taxon>
    </lineage>
</organism>
<feature type="compositionally biased region" description="Low complexity" evidence="1">
    <location>
        <begin position="336"/>
        <end position="367"/>
    </location>
</feature>
<protein>
    <submittedName>
        <fullName evidence="3">Uncharacterized protein</fullName>
    </submittedName>
</protein>
<feature type="transmembrane region" description="Helical" evidence="2">
    <location>
        <begin position="64"/>
        <end position="82"/>
    </location>
</feature>
<keyword evidence="2" id="KW-1133">Transmembrane helix</keyword>
<keyword evidence="2" id="KW-0812">Transmembrane</keyword>
<dbReference type="Gene3D" id="1.10.287.700">
    <property type="entry name" value="Helix hairpin bin"/>
    <property type="match status" value="1"/>
</dbReference>
<name>A0AAU7YJE7_9RICK</name>